<organism evidence="3 4">
    <name type="scientific">Nocardioides fonticola</name>
    <dbReference type="NCBI Taxonomy" id="450363"/>
    <lineage>
        <taxon>Bacteria</taxon>
        <taxon>Bacillati</taxon>
        <taxon>Actinomycetota</taxon>
        <taxon>Actinomycetes</taxon>
        <taxon>Propionibacteriales</taxon>
        <taxon>Nocardioidaceae</taxon>
        <taxon>Nocardioides</taxon>
    </lineage>
</organism>
<dbReference type="SUPFAM" id="SSF55797">
    <property type="entry name" value="PR-1-like"/>
    <property type="match status" value="1"/>
</dbReference>
<dbReference type="Gene3D" id="3.40.33.10">
    <property type="entry name" value="CAP"/>
    <property type="match status" value="1"/>
</dbReference>
<feature type="domain" description="SCP" evidence="2">
    <location>
        <begin position="41"/>
        <end position="145"/>
    </location>
</feature>
<dbReference type="CDD" id="cd05379">
    <property type="entry name" value="CAP_bacterial"/>
    <property type="match status" value="1"/>
</dbReference>
<proteinExistence type="predicted"/>
<feature type="signal peptide" evidence="1">
    <location>
        <begin position="1"/>
        <end position="29"/>
    </location>
</feature>
<dbReference type="PANTHER" id="PTHR31157:SF1">
    <property type="entry name" value="SCP DOMAIN-CONTAINING PROTEIN"/>
    <property type="match status" value="1"/>
</dbReference>
<dbReference type="Pfam" id="PF00188">
    <property type="entry name" value="CAP"/>
    <property type="match status" value="1"/>
</dbReference>
<dbReference type="PANTHER" id="PTHR31157">
    <property type="entry name" value="SCP DOMAIN-CONTAINING PROTEIN"/>
    <property type="match status" value="1"/>
</dbReference>
<evidence type="ECO:0000256" key="1">
    <source>
        <dbReference type="SAM" id="SignalP"/>
    </source>
</evidence>
<keyword evidence="1" id="KW-0732">Signal</keyword>
<dbReference type="InterPro" id="IPR035940">
    <property type="entry name" value="CAP_sf"/>
</dbReference>
<dbReference type="Proteomes" id="UP001501495">
    <property type="component" value="Unassembled WGS sequence"/>
</dbReference>
<evidence type="ECO:0000259" key="2">
    <source>
        <dbReference type="Pfam" id="PF00188"/>
    </source>
</evidence>
<sequence>MHFLSPRSSAAVAAACSVLVVGLAGPAAAATSAEYQKDGIAATNHERTSRSIKALTKDSCLQKMAVKQARKEAKANSMFHQSMNPIMQKCGMNLVGENVAYGFSSGQAVVNAWMNSPEHKANILESRFTRIGFGARQSASGVWFVSEVFGRPE</sequence>
<reference evidence="4" key="1">
    <citation type="journal article" date="2019" name="Int. J. Syst. Evol. Microbiol.">
        <title>The Global Catalogue of Microorganisms (GCM) 10K type strain sequencing project: providing services to taxonomists for standard genome sequencing and annotation.</title>
        <authorList>
            <consortium name="The Broad Institute Genomics Platform"/>
            <consortium name="The Broad Institute Genome Sequencing Center for Infectious Disease"/>
            <person name="Wu L."/>
            <person name="Ma J."/>
        </authorList>
    </citation>
    <scope>NUCLEOTIDE SEQUENCE [LARGE SCALE GENOMIC DNA]</scope>
    <source>
        <strain evidence="4">JCM 16703</strain>
    </source>
</reference>
<dbReference type="InterPro" id="IPR014044">
    <property type="entry name" value="CAP_dom"/>
</dbReference>
<name>A0ABP7XJ13_9ACTN</name>
<dbReference type="RefSeq" id="WP_344733148.1">
    <property type="nucleotide sequence ID" value="NZ_BAAAZH010000013.1"/>
</dbReference>
<accession>A0ABP7XJ13</accession>
<keyword evidence="4" id="KW-1185">Reference proteome</keyword>
<evidence type="ECO:0000313" key="4">
    <source>
        <dbReference type="Proteomes" id="UP001501495"/>
    </source>
</evidence>
<feature type="chain" id="PRO_5046965589" description="SCP domain-containing protein" evidence="1">
    <location>
        <begin position="30"/>
        <end position="153"/>
    </location>
</feature>
<dbReference type="EMBL" id="BAAAZH010000013">
    <property type="protein sequence ID" value="GAA4118145.1"/>
    <property type="molecule type" value="Genomic_DNA"/>
</dbReference>
<protein>
    <recommendedName>
        <fullName evidence="2">SCP domain-containing protein</fullName>
    </recommendedName>
</protein>
<gene>
    <name evidence="3" type="ORF">GCM10022215_19390</name>
</gene>
<comment type="caution">
    <text evidence="3">The sequence shown here is derived from an EMBL/GenBank/DDBJ whole genome shotgun (WGS) entry which is preliminary data.</text>
</comment>
<evidence type="ECO:0000313" key="3">
    <source>
        <dbReference type="EMBL" id="GAA4118145.1"/>
    </source>
</evidence>